<evidence type="ECO:0000259" key="7">
    <source>
        <dbReference type="PROSITE" id="PS51192"/>
    </source>
</evidence>
<dbReference type="PANTHER" id="PTHR45766:SF6">
    <property type="entry name" value="SWI_SNF-RELATED MATRIX-ASSOCIATED ACTIN-DEPENDENT REGULATOR OF CHROMATIN SUBFAMILY A-LIKE PROTEIN 1"/>
    <property type="match status" value="1"/>
</dbReference>
<dbReference type="Gene3D" id="3.40.50.300">
    <property type="entry name" value="P-loop containing nucleotide triphosphate hydrolases"/>
    <property type="match status" value="1"/>
</dbReference>
<dbReference type="InterPro" id="IPR038718">
    <property type="entry name" value="SNF2-like_sf"/>
</dbReference>
<evidence type="ECO:0000256" key="4">
    <source>
        <dbReference type="ARBA" id="ARBA00022840"/>
    </source>
</evidence>
<dbReference type="InterPro" id="IPR049730">
    <property type="entry name" value="SNF2/RAD54-like_C"/>
</dbReference>
<dbReference type="PROSITE" id="PS51194">
    <property type="entry name" value="HELICASE_CTER"/>
    <property type="match status" value="1"/>
</dbReference>
<evidence type="ECO:0000256" key="3">
    <source>
        <dbReference type="ARBA" id="ARBA00022806"/>
    </source>
</evidence>
<feature type="coiled-coil region" evidence="5">
    <location>
        <begin position="619"/>
        <end position="677"/>
    </location>
</feature>
<keyword evidence="3" id="KW-0347">Helicase</keyword>
<feature type="domain" description="Helicase ATP-binding" evidence="7">
    <location>
        <begin position="58"/>
        <end position="224"/>
    </location>
</feature>
<keyword evidence="2 9" id="KW-0378">Hydrolase</keyword>
<gene>
    <name evidence="9" type="primary">rapA</name>
    <name evidence="9" type="ORF">KS4_11020</name>
</gene>
<proteinExistence type="predicted"/>
<keyword evidence="5" id="KW-0175">Coiled coil</keyword>
<dbReference type="CDD" id="cd18793">
    <property type="entry name" value="SF2_C_SNF"/>
    <property type="match status" value="1"/>
</dbReference>
<dbReference type="SUPFAM" id="SSF52540">
    <property type="entry name" value="P-loop containing nucleoside triphosphate hydrolases"/>
    <property type="match status" value="2"/>
</dbReference>
<dbReference type="GO" id="GO:0005524">
    <property type="term" value="F:ATP binding"/>
    <property type="evidence" value="ECO:0007669"/>
    <property type="project" value="UniProtKB-KW"/>
</dbReference>
<dbReference type="Pfam" id="PF00176">
    <property type="entry name" value="SNF2-rel_dom"/>
    <property type="match status" value="1"/>
</dbReference>
<keyword evidence="4" id="KW-0067">ATP-binding</keyword>
<dbReference type="AlphaFoldDB" id="A0A517YS71"/>
<dbReference type="EC" id="3.6.4.-" evidence="9"/>
<feature type="compositionally biased region" description="Basic and acidic residues" evidence="6">
    <location>
        <begin position="873"/>
        <end position="888"/>
    </location>
</feature>
<feature type="domain" description="Helicase C-terminal" evidence="8">
    <location>
        <begin position="417"/>
        <end position="596"/>
    </location>
</feature>
<dbReference type="Gene3D" id="3.40.50.10810">
    <property type="entry name" value="Tandem AAA-ATPase domain"/>
    <property type="match status" value="1"/>
</dbReference>
<dbReference type="PANTHER" id="PTHR45766">
    <property type="entry name" value="DNA ANNEALING HELICASE AND ENDONUCLEASE ZRANB3 FAMILY MEMBER"/>
    <property type="match status" value="1"/>
</dbReference>
<dbReference type="SMART" id="SM00490">
    <property type="entry name" value="HELICc"/>
    <property type="match status" value="1"/>
</dbReference>
<sequence>MPTETSLQVDRISDQQACYYAHELTRVGAVGEIDRLSATLFDAKVDLNPHQVDAALFAISNPLQKGVILADEVGLGKTIEAGLVLCQKWAERKRRLIIVSPAHIRKQWQSELADKFNLPSIVMDRKIFNQFKREGHINPFDCGKIIVISYGFAARMQDELRATSFDLVVFDEAHKLRNAYQPSRKQGQKLRWAFELRQKLLLTATPLQNSLLELYGLGWMIDEHLFGDKGAFQSRYCRADGDIEGLRHRLSQFCKRTLRKDCEYVRYTKRRAITHPFTQSQAEKNLYADVLAFMQQDESYAFPVKQRQLVEIVVFKALASSPQALAGTLRTMLKRLENLRDGMKKNGGDDYWDELAADEDLDIEDLVDEWDEDEDTNKDTQYVDGRLLAKEVTLLQSLIAQADSITCDSKSNALLAALKTGFAELAKLGAQRKALIFTESRKTQTFLAGFLEKNGYAGKVIQFNGSNNHPQAKAAYEQFKQRYQDTDRFTGSKAVDIRSALIEAFREKGEILLATEAAAEGVNLQFCSFVVNHDMPWNPQRVEQRIGRCHRYGQKFDVVVLNFLNQDNHADQRVHMLLDEKFNLFDGVFGASDHVLGTLENGIDFERRILDILKTCRDAQAIEAAFNRLQSELEDVIQDKMGKAKQQLMEHFDADVHEHLQTQRHDAELALNRIQEKFWKLAQWGLAENAKFDHQRFSLDLLTSPDEKIPSGQHRLISAAKQDKNDTGDHHLLRLSSPLGEWLLETAKMQELPTHELYFDLSSHPKKISMLEPFKGQCGWLRVERLRVQTDTDEDFLLVSGITDDLKSMDVECLERLWDLFALDQGPQTLSDAADTRLCQELEQHRQSILLKHSQGVGKRLQQLQDQLEQWAEDKVEPEKQKLEDLRNQKRQYRRQARSANTIDEQLGSQTQARQTEKRIRKQEEVIAQLQDKLDDKLDEMFDKLKTSSQQKATPQTVLTVKWKIV</sequence>
<dbReference type="InterPro" id="IPR027417">
    <property type="entry name" value="P-loop_NTPase"/>
</dbReference>
<reference evidence="9 10" key="1">
    <citation type="submission" date="2019-02" db="EMBL/GenBank/DDBJ databases">
        <title>Deep-cultivation of Planctomycetes and their phenomic and genomic characterization uncovers novel biology.</title>
        <authorList>
            <person name="Wiegand S."/>
            <person name="Jogler M."/>
            <person name="Boedeker C."/>
            <person name="Pinto D."/>
            <person name="Vollmers J."/>
            <person name="Rivas-Marin E."/>
            <person name="Kohn T."/>
            <person name="Peeters S.H."/>
            <person name="Heuer A."/>
            <person name="Rast P."/>
            <person name="Oberbeckmann S."/>
            <person name="Bunk B."/>
            <person name="Jeske O."/>
            <person name="Meyerdierks A."/>
            <person name="Storesund J.E."/>
            <person name="Kallscheuer N."/>
            <person name="Luecker S."/>
            <person name="Lage O.M."/>
            <person name="Pohl T."/>
            <person name="Merkel B.J."/>
            <person name="Hornburger P."/>
            <person name="Mueller R.-W."/>
            <person name="Bruemmer F."/>
            <person name="Labrenz M."/>
            <person name="Spormann A.M."/>
            <person name="Op den Camp H."/>
            <person name="Overmann J."/>
            <person name="Amann R."/>
            <person name="Jetten M.S.M."/>
            <person name="Mascher T."/>
            <person name="Medema M.H."/>
            <person name="Devos D.P."/>
            <person name="Kaster A.-K."/>
            <person name="Ovreas L."/>
            <person name="Rohde M."/>
            <person name="Galperin M.Y."/>
            <person name="Jogler C."/>
        </authorList>
    </citation>
    <scope>NUCLEOTIDE SEQUENCE [LARGE SCALE GENOMIC DNA]</scope>
    <source>
        <strain evidence="9 10">KS4</strain>
    </source>
</reference>
<keyword evidence="10" id="KW-1185">Reference proteome</keyword>
<dbReference type="RefSeq" id="WP_145075577.1">
    <property type="nucleotide sequence ID" value="NZ_CP036425.1"/>
</dbReference>
<evidence type="ECO:0000256" key="6">
    <source>
        <dbReference type="SAM" id="MobiDB-lite"/>
    </source>
</evidence>
<dbReference type="InterPro" id="IPR000330">
    <property type="entry name" value="SNF2_N"/>
</dbReference>
<dbReference type="GO" id="GO:0016787">
    <property type="term" value="F:hydrolase activity"/>
    <property type="evidence" value="ECO:0007669"/>
    <property type="project" value="UniProtKB-KW"/>
</dbReference>
<evidence type="ECO:0000256" key="2">
    <source>
        <dbReference type="ARBA" id="ARBA00022801"/>
    </source>
</evidence>
<evidence type="ECO:0000256" key="1">
    <source>
        <dbReference type="ARBA" id="ARBA00022741"/>
    </source>
</evidence>
<dbReference type="OrthoDB" id="9814088at2"/>
<dbReference type="InterPro" id="IPR057342">
    <property type="entry name" value="DEXDc_RapA"/>
</dbReference>
<dbReference type="Proteomes" id="UP000317369">
    <property type="component" value="Chromosome"/>
</dbReference>
<dbReference type="InterPro" id="IPR001650">
    <property type="entry name" value="Helicase_C-like"/>
</dbReference>
<dbReference type="KEGG" id="pcor:KS4_11020"/>
<dbReference type="Pfam" id="PF00271">
    <property type="entry name" value="Helicase_C"/>
    <property type="match status" value="1"/>
</dbReference>
<feature type="compositionally biased region" description="Polar residues" evidence="6">
    <location>
        <begin position="898"/>
        <end position="914"/>
    </location>
</feature>
<dbReference type="InterPro" id="IPR014001">
    <property type="entry name" value="Helicase_ATP-bd"/>
</dbReference>
<evidence type="ECO:0000259" key="8">
    <source>
        <dbReference type="PROSITE" id="PS51194"/>
    </source>
</evidence>
<evidence type="ECO:0000313" key="9">
    <source>
        <dbReference type="EMBL" id="QDU33061.1"/>
    </source>
</evidence>
<name>A0A517YS71_9BACT</name>
<dbReference type="EMBL" id="CP036425">
    <property type="protein sequence ID" value="QDU33061.1"/>
    <property type="molecule type" value="Genomic_DNA"/>
</dbReference>
<evidence type="ECO:0000313" key="10">
    <source>
        <dbReference type="Proteomes" id="UP000317369"/>
    </source>
</evidence>
<dbReference type="SMART" id="SM00487">
    <property type="entry name" value="DEXDc"/>
    <property type="match status" value="1"/>
</dbReference>
<keyword evidence="1" id="KW-0547">Nucleotide-binding</keyword>
<dbReference type="PROSITE" id="PS51192">
    <property type="entry name" value="HELICASE_ATP_BIND_1"/>
    <property type="match status" value="1"/>
</dbReference>
<protein>
    <submittedName>
        <fullName evidence="9">RNA polymerase-associated protein RapA</fullName>
        <ecNumber evidence="9">3.6.4.-</ecNumber>
    </submittedName>
</protein>
<dbReference type="GO" id="GO:0004386">
    <property type="term" value="F:helicase activity"/>
    <property type="evidence" value="ECO:0007669"/>
    <property type="project" value="UniProtKB-KW"/>
</dbReference>
<organism evidence="9 10">
    <name type="scientific">Poriferisphaera corsica</name>
    <dbReference type="NCBI Taxonomy" id="2528020"/>
    <lineage>
        <taxon>Bacteria</taxon>
        <taxon>Pseudomonadati</taxon>
        <taxon>Planctomycetota</taxon>
        <taxon>Phycisphaerae</taxon>
        <taxon>Phycisphaerales</taxon>
        <taxon>Phycisphaeraceae</taxon>
        <taxon>Poriferisphaera</taxon>
    </lineage>
</organism>
<dbReference type="CDD" id="cd18011">
    <property type="entry name" value="DEXDc_RapA"/>
    <property type="match status" value="1"/>
</dbReference>
<evidence type="ECO:0000256" key="5">
    <source>
        <dbReference type="SAM" id="Coils"/>
    </source>
</evidence>
<feature type="region of interest" description="Disordered" evidence="6">
    <location>
        <begin position="873"/>
        <end position="920"/>
    </location>
</feature>
<accession>A0A517YS71</accession>